<reference evidence="1" key="1">
    <citation type="submission" date="2021-11" db="EMBL/GenBank/DDBJ databases">
        <authorList>
            <person name="Rodrigo-Torres L."/>
            <person name="Arahal R. D."/>
            <person name="Lucena T."/>
        </authorList>
    </citation>
    <scope>NUCLEOTIDE SEQUENCE</scope>
    <source>
        <strain evidence="1">CECT 7929</strain>
    </source>
</reference>
<dbReference type="EMBL" id="CAKLDI010000002">
    <property type="protein sequence ID" value="CAH0535624.1"/>
    <property type="molecule type" value="Genomic_DNA"/>
</dbReference>
<proteinExistence type="predicted"/>
<organism evidence="1 2">
    <name type="scientific">Vibrio stylophorae</name>
    <dbReference type="NCBI Taxonomy" id="659351"/>
    <lineage>
        <taxon>Bacteria</taxon>
        <taxon>Pseudomonadati</taxon>
        <taxon>Pseudomonadota</taxon>
        <taxon>Gammaproteobacteria</taxon>
        <taxon>Vibrionales</taxon>
        <taxon>Vibrionaceae</taxon>
        <taxon>Vibrio</taxon>
    </lineage>
</organism>
<dbReference type="Proteomes" id="UP000838672">
    <property type="component" value="Unassembled WGS sequence"/>
</dbReference>
<name>A0ABM8ZXW1_9VIBR</name>
<sequence length="103" mass="11126">MLATLSMMLMGCAQTVADKPQVESTSTMPENYQPKVWVTTAGEPVSAAEIETAAQQCRLQEAAFRVANPVSEHDFHEALQILQKGGSCMKALGYILVDVKPAD</sequence>
<evidence type="ECO:0000313" key="1">
    <source>
        <dbReference type="EMBL" id="CAH0535624.1"/>
    </source>
</evidence>
<protein>
    <recommendedName>
        <fullName evidence="3">Lipoprotein</fullName>
    </recommendedName>
</protein>
<evidence type="ECO:0000313" key="2">
    <source>
        <dbReference type="Proteomes" id="UP000838672"/>
    </source>
</evidence>
<evidence type="ECO:0008006" key="3">
    <source>
        <dbReference type="Google" id="ProtNLM"/>
    </source>
</evidence>
<gene>
    <name evidence="1" type="ORF">VST7929_03147</name>
</gene>
<keyword evidence="2" id="KW-1185">Reference proteome</keyword>
<comment type="caution">
    <text evidence="1">The sequence shown here is derived from an EMBL/GenBank/DDBJ whole genome shotgun (WGS) entry which is preliminary data.</text>
</comment>
<accession>A0ABM8ZXW1</accession>